<dbReference type="EMBL" id="ML977497">
    <property type="protein sequence ID" value="KAF2134746.1"/>
    <property type="molecule type" value="Genomic_DNA"/>
</dbReference>
<dbReference type="RefSeq" id="XP_033529133.1">
    <property type="nucleotide sequence ID" value="XM_033667145.1"/>
</dbReference>
<feature type="compositionally biased region" description="Low complexity" evidence="4">
    <location>
        <begin position="367"/>
        <end position="382"/>
    </location>
</feature>
<dbReference type="InterPro" id="IPR002938">
    <property type="entry name" value="FAD-bd"/>
</dbReference>
<dbReference type="PANTHER" id="PTHR46720:SF3">
    <property type="entry name" value="FAD-BINDING DOMAIN-CONTAINING PROTEIN-RELATED"/>
    <property type="match status" value="1"/>
</dbReference>
<evidence type="ECO:0000256" key="4">
    <source>
        <dbReference type="SAM" id="MobiDB-lite"/>
    </source>
</evidence>
<organism evidence="7 8">
    <name type="scientific">Dothidotthia symphoricarpi CBS 119687</name>
    <dbReference type="NCBI Taxonomy" id="1392245"/>
    <lineage>
        <taxon>Eukaryota</taxon>
        <taxon>Fungi</taxon>
        <taxon>Dikarya</taxon>
        <taxon>Ascomycota</taxon>
        <taxon>Pezizomycotina</taxon>
        <taxon>Dothideomycetes</taxon>
        <taxon>Pleosporomycetidae</taxon>
        <taxon>Pleosporales</taxon>
        <taxon>Dothidotthiaceae</taxon>
        <taxon>Dothidotthia</taxon>
    </lineage>
</organism>
<evidence type="ECO:0000313" key="8">
    <source>
        <dbReference type="Proteomes" id="UP000799771"/>
    </source>
</evidence>
<dbReference type="OrthoDB" id="10021397at2759"/>
<proteinExistence type="predicted"/>
<keyword evidence="5" id="KW-0812">Transmembrane</keyword>
<gene>
    <name evidence="7" type="ORF">P153DRAFT_362486</name>
</gene>
<evidence type="ECO:0000259" key="6">
    <source>
        <dbReference type="Pfam" id="PF01494"/>
    </source>
</evidence>
<dbReference type="InterPro" id="IPR051104">
    <property type="entry name" value="FAD_monoxygenase"/>
</dbReference>
<name>A0A6A6AT39_9PLEO</name>
<feature type="compositionally biased region" description="Basic residues" evidence="4">
    <location>
        <begin position="357"/>
        <end position="366"/>
    </location>
</feature>
<feature type="region of interest" description="Disordered" evidence="4">
    <location>
        <begin position="354"/>
        <end position="382"/>
    </location>
</feature>
<dbReference type="GO" id="GO:0044550">
    <property type="term" value="P:secondary metabolite biosynthetic process"/>
    <property type="evidence" value="ECO:0007669"/>
    <property type="project" value="TreeGrafter"/>
</dbReference>
<feature type="transmembrane region" description="Helical" evidence="5">
    <location>
        <begin position="12"/>
        <end position="31"/>
    </location>
</feature>
<dbReference type="PANTHER" id="PTHR46720">
    <property type="entry name" value="HYDROXYLASE, PUTATIVE (AFU_ORTHOLOGUE AFUA_3G01460)-RELATED"/>
    <property type="match status" value="1"/>
</dbReference>
<evidence type="ECO:0000256" key="3">
    <source>
        <dbReference type="ARBA" id="ARBA00023002"/>
    </source>
</evidence>
<evidence type="ECO:0000256" key="2">
    <source>
        <dbReference type="ARBA" id="ARBA00022827"/>
    </source>
</evidence>
<feature type="domain" description="FAD-binding" evidence="6">
    <location>
        <begin position="14"/>
        <end position="340"/>
    </location>
</feature>
<dbReference type="PRINTS" id="PR00420">
    <property type="entry name" value="RNGMNOXGNASE"/>
</dbReference>
<dbReference type="AlphaFoldDB" id="A0A6A6AT39"/>
<dbReference type="Gene3D" id="3.50.50.60">
    <property type="entry name" value="FAD/NAD(P)-binding domain"/>
    <property type="match status" value="1"/>
</dbReference>
<reference evidence="7" key="1">
    <citation type="journal article" date="2020" name="Stud. Mycol.">
        <title>101 Dothideomycetes genomes: a test case for predicting lifestyles and emergence of pathogens.</title>
        <authorList>
            <person name="Haridas S."/>
            <person name="Albert R."/>
            <person name="Binder M."/>
            <person name="Bloem J."/>
            <person name="Labutti K."/>
            <person name="Salamov A."/>
            <person name="Andreopoulos B."/>
            <person name="Baker S."/>
            <person name="Barry K."/>
            <person name="Bills G."/>
            <person name="Bluhm B."/>
            <person name="Cannon C."/>
            <person name="Castanera R."/>
            <person name="Culley D."/>
            <person name="Daum C."/>
            <person name="Ezra D."/>
            <person name="Gonzalez J."/>
            <person name="Henrissat B."/>
            <person name="Kuo A."/>
            <person name="Liang C."/>
            <person name="Lipzen A."/>
            <person name="Lutzoni F."/>
            <person name="Magnuson J."/>
            <person name="Mondo S."/>
            <person name="Nolan M."/>
            <person name="Ohm R."/>
            <person name="Pangilinan J."/>
            <person name="Park H.-J."/>
            <person name="Ramirez L."/>
            <person name="Alfaro M."/>
            <person name="Sun H."/>
            <person name="Tritt A."/>
            <person name="Yoshinaga Y."/>
            <person name="Zwiers L.-H."/>
            <person name="Turgeon B."/>
            <person name="Goodwin S."/>
            <person name="Spatafora J."/>
            <person name="Crous P."/>
            <person name="Grigoriev I."/>
        </authorList>
    </citation>
    <scope>NUCLEOTIDE SEQUENCE</scope>
    <source>
        <strain evidence="7">CBS 119687</strain>
    </source>
</reference>
<keyword evidence="1" id="KW-0285">Flavoprotein</keyword>
<dbReference type="GO" id="GO:0016491">
    <property type="term" value="F:oxidoreductase activity"/>
    <property type="evidence" value="ECO:0007669"/>
    <property type="project" value="UniProtKB-KW"/>
</dbReference>
<dbReference type="Proteomes" id="UP000799771">
    <property type="component" value="Unassembled WGS sequence"/>
</dbReference>
<keyword evidence="5" id="KW-1133">Transmembrane helix</keyword>
<dbReference type="Pfam" id="PF01494">
    <property type="entry name" value="FAD_binding_3"/>
    <property type="match status" value="1"/>
</dbReference>
<protein>
    <submittedName>
        <fullName evidence="7">FAD/NAD(P)-binding domain-containing protein</fullName>
    </submittedName>
</protein>
<keyword evidence="2" id="KW-0274">FAD</keyword>
<evidence type="ECO:0000256" key="1">
    <source>
        <dbReference type="ARBA" id="ARBA00022630"/>
    </source>
</evidence>
<keyword evidence="3" id="KW-0560">Oxidoreductase</keyword>
<keyword evidence="8" id="KW-1185">Reference proteome</keyword>
<evidence type="ECO:0000313" key="7">
    <source>
        <dbReference type="EMBL" id="KAF2134746.1"/>
    </source>
</evidence>
<evidence type="ECO:0000256" key="5">
    <source>
        <dbReference type="SAM" id="Phobius"/>
    </source>
</evidence>
<accession>A0A6A6AT39</accession>
<dbReference type="SUPFAM" id="SSF54373">
    <property type="entry name" value="FAD-linked reductases, C-terminal domain"/>
    <property type="match status" value="1"/>
</dbReference>
<keyword evidence="5" id="KW-0472">Membrane</keyword>
<sequence>MAVDSLTPSSGPHVAIVGGGIVGVILTLGLLRQNVEVRLYEQAAGFREIGAGIAFSECARRCMELMDPAIIDALRRCGAVSVSDKASEDDYLRWIDGYNQHSVDDPSYQKSLAQIGGSGFNGCRRDQFLEELAKDIPPGVIVFQKRLDVLTQEEDGKTLLGFVDGTTVKVDAVIGCDGIKSRVRQHLFGANNPASFPQYTHKVAYRGLAPMDCAVEVLGEWKAHNFHHHVGPGAHLTHYPVANHTALNVVVFLSDPNPWPDPAAMVAEGTRSEVETALRGWHPTVLGVVGLLPATLSKWALFDHGEYPASRYNAGRICIAGDAAHASSPHHGASACLGVSNPLHNTLPSLATSLTTTKRKGRRCTLPHHSPGPGPHAHIPQS</sequence>
<dbReference type="GeneID" id="54407577"/>
<dbReference type="SUPFAM" id="SSF51905">
    <property type="entry name" value="FAD/NAD(P)-binding domain"/>
    <property type="match status" value="1"/>
</dbReference>
<dbReference type="GO" id="GO:0071949">
    <property type="term" value="F:FAD binding"/>
    <property type="evidence" value="ECO:0007669"/>
    <property type="project" value="InterPro"/>
</dbReference>
<dbReference type="InterPro" id="IPR036188">
    <property type="entry name" value="FAD/NAD-bd_sf"/>
</dbReference>